<dbReference type="STRING" id="203122.Sde_0914"/>
<reference evidence="9 10" key="1">
    <citation type="journal article" date="2008" name="PLoS Genet.">
        <title>Complete genome sequence of the complex carbohydrate-degrading marine bacterium, Saccharophagus degradans strain 2-40 T.</title>
        <authorList>
            <person name="Weiner R.M."/>
            <person name="Taylor L.E.II."/>
            <person name="Henrissat B."/>
            <person name="Hauser L."/>
            <person name="Land M."/>
            <person name="Coutinho P.M."/>
            <person name="Rancurel C."/>
            <person name="Saunders E.H."/>
            <person name="Longmire A.G."/>
            <person name="Zhang H."/>
            <person name="Bayer E.A."/>
            <person name="Gilbert H.J."/>
            <person name="Larimer F."/>
            <person name="Zhulin I.B."/>
            <person name="Ekborg N.A."/>
            <person name="Lamed R."/>
            <person name="Richardson P.M."/>
            <person name="Borovok I."/>
            <person name="Hutcheson S."/>
        </authorList>
    </citation>
    <scope>NUCLEOTIDE SEQUENCE [LARGE SCALE GENOMIC DNA]</scope>
    <source>
        <strain evidence="10">2-40 / ATCC 43961 / DSM 17024</strain>
    </source>
</reference>
<comment type="function">
    <text evidence="4">Catalyzes the interconversion of L-alanine and D-alanine. May also act on other amino acids.</text>
</comment>
<dbReference type="KEGG" id="sde:Sde_0914"/>
<dbReference type="PANTHER" id="PTHR30511:SF0">
    <property type="entry name" value="ALANINE RACEMASE, CATABOLIC-RELATED"/>
    <property type="match status" value="1"/>
</dbReference>
<dbReference type="GeneID" id="98612595"/>
<proteinExistence type="inferred from homology"/>
<keyword evidence="7" id="KW-0812">Transmembrane</keyword>
<dbReference type="HAMAP" id="MF_01201">
    <property type="entry name" value="Ala_racemase"/>
    <property type="match status" value="1"/>
</dbReference>
<gene>
    <name evidence="9" type="ordered locus">Sde_0914</name>
</gene>
<dbReference type="SUPFAM" id="SSF50621">
    <property type="entry name" value="Alanine racemase C-terminal domain-like"/>
    <property type="match status" value="1"/>
</dbReference>
<dbReference type="Pfam" id="PF00842">
    <property type="entry name" value="Ala_racemase_C"/>
    <property type="match status" value="1"/>
</dbReference>
<feature type="active site" description="Proton acceptor; specific for L-alanine" evidence="4">
    <location>
        <position position="298"/>
    </location>
</feature>
<keyword evidence="7" id="KW-0472">Membrane</keyword>
<dbReference type="GO" id="GO:0005829">
    <property type="term" value="C:cytosol"/>
    <property type="evidence" value="ECO:0007669"/>
    <property type="project" value="TreeGrafter"/>
</dbReference>
<dbReference type="SUPFAM" id="SSF51419">
    <property type="entry name" value="PLP-binding barrel"/>
    <property type="match status" value="1"/>
</dbReference>
<evidence type="ECO:0000256" key="2">
    <source>
        <dbReference type="ARBA" id="ARBA00022898"/>
    </source>
</evidence>
<dbReference type="InterPro" id="IPR009006">
    <property type="entry name" value="Ala_racemase/Decarboxylase_C"/>
</dbReference>
<protein>
    <recommendedName>
        <fullName evidence="4">Alanine racemase</fullName>
        <ecNumber evidence="4">5.1.1.1</ecNumber>
    </recommendedName>
</protein>
<dbReference type="Gene3D" id="2.40.37.10">
    <property type="entry name" value="Lyase, Ornithine Decarboxylase, Chain A, domain 1"/>
    <property type="match status" value="1"/>
</dbReference>
<keyword evidence="2 4" id="KW-0663">Pyridoxal phosphate</keyword>
<comment type="similarity">
    <text evidence="4">Belongs to the alanine racemase family.</text>
</comment>
<evidence type="ECO:0000259" key="8">
    <source>
        <dbReference type="SMART" id="SM01005"/>
    </source>
</evidence>
<dbReference type="UniPathway" id="UPA00042">
    <property type="reaction ID" value="UER00497"/>
</dbReference>
<evidence type="ECO:0000256" key="3">
    <source>
        <dbReference type="ARBA" id="ARBA00023235"/>
    </source>
</evidence>
<comment type="catalytic activity">
    <reaction evidence="4">
        <text>L-alanine = D-alanine</text>
        <dbReference type="Rhea" id="RHEA:20249"/>
        <dbReference type="ChEBI" id="CHEBI:57416"/>
        <dbReference type="ChEBI" id="CHEBI:57972"/>
        <dbReference type="EC" id="5.1.1.1"/>
    </reaction>
</comment>
<feature type="transmembrane region" description="Helical" evidence="7">
    <location>
        <begin position="21"/>
        <end position="43"/>
    </location>
</feature>
<dbReference type="HOGENOM" id="CLU_028393_1_1_6"/>
<dbReference type="InterPro" id="IPR029066">
    <property type="entry name" value="PLP-binding_barrel"/>
</dbReference>
<dbReference type="PRINTS" id="PR00992">
    <property type="entry name" value="ALARACEMASE"/>
</dbReference>
<dbReference type="EMBL" id="CP000282">
    <property type="protein sequence ID" value="ABD80176.1"/>
    <property type="molecule type" value="Genomic_DNA"/>
</dbReference>
<evidence type="ECO:0000256" key="5">
    <source>
        <dbReference type="PIRSR" id="PIRSR600821-50"/>
    </source>
</evidence>
<keyword evidence="3 4" id="KW-0413">Isomerase</keyword>
<dbReference type="PANTHER" id="PTHR30511">
    <property type="entry name" value="ALANINE RACEMASE"/>
    <property type="match status" value="1"/>
</dbReference>
<dbReference type="RefSeq" id="WP_011467397.1">
    <property type="nucleotide sequence ID" value="NC_007912.1"/>
</dbReference>
<evidence type="ECO:0000256" key="6">
    <source>
        <dbReference type="PIRSR" id="PIRSR600821-52"/>
    </source>
</evidence>
<evidence type="ECO:0000256" key="7">
    <source>
        <dbReference type="SAM" id="Phobius"/>
    </source>
</evidence>
<keyword evidence="7" id="KW-1133">Transmembrane helix</keyword>
<comment type="pathway">
    <text evidence="4">Amino-acid biosynthesis; D-alanine biosynthesis; D-alanine from L-alanine: step 1/1.</text>
</comment>
<dbReference type="InterPro" id="IPR011079">
    <property type="entry name" value="Ala_racemase_C"/>
</dbReference>
<organism evidence="9 10">
    <name type="scientific">Saccharophagus degradans (strain 2-40 / ATCC 43961 / DSM 17024)</name>
    <dbReference type="NCBI Taxonomy" id="203122"/>
    <lineage>
        <taxon>Bacteria</taxon>
        <taxon>Pseudomonadati</taxon>
        <taxon>Pseudomonadota</taxon>
        <taxon>Gammaproteobacteria</taxon>
        <taxon>Cellvibrionales</taxon>
        <taxon>Cellvibrionaceae</taxon>
        <taxon>Saccharophagus</taxon>
    </lineage>
</organism>
<feature type="domain" description="Alanine racemase C-terminal" evidence="8">
    <location>
        <begin position="277"/>
        <end position="404"/>
    </location>
</feature>
<evidence type="ECO:0000256" key="1">
    <source>
        <dbReference type="ARBA" id="ARBA00001933"/>
    </source>
</evidence>
<feature type="modified residue" description="N6-(pyridoxal phosphate)lysine" evidence="4 5">
    <location>
        <position position="76"/>
    </location>
</feature>
<feature type="binding site" evidence="4 6">
    <location>
        <position position="346"/>
    </location>
    <ligand>
        <name>substrate</name>
    </ligand>
</feature>
<dbReference type="PROSITE" id="PS00395">
    <property type="entry name" value="ALANINE_RACEMASE"/>
    <property type="match status" value="1"/>
</dbReference>
<accession>Q21MA3</accession>
<comment type="cofactor">
    <cofactor evidence="1 4 5">
        <name>pyridoxal 5'-phosphate</name>
        <dbReference type="ChEBI" id="CHEBI:597326"/>
    </cofactor>
</comment>
<dbReference type="eggNOG" id="COG0787">
    <property type="taxonomic scope" value="Bacteria"/>
</dbReference>
<evidence type="ECO:0000313" key="10">
    <source>
        <dbReference type="Proteomes" id="UP000001947"/>
    </source>
</evidence>
<dbReference type="EC" id="5.1.1.1" evidence="4"/>
<dbReference type="SMART" id="SM01005">
    <property type="entry name" value="Ala_racemase_C"/>
    <property type="match status" value="1"/>
</dbReference>
<dbReference type="Gene3D" id="3.20.20.10">
    <property type="entry name" value="Alanine racemase"/>
    <property type="match status" value="1"/>
</dbReference>
<evidence type="ECO:0000313" key="9">
    <source>
        <dbReference type="EMBL" id="ABD80176.1"/>
    </source>
</evidence>
<dbReference type="InterPro" id="IPR020622">
    <property type="entry name" value="Ala_racemase_pyridoxalP-BS"/>
</dbReference>
<dbReference type="AlphaFoldDB" id="Q21MA3"/>
<dbReference type="GO" id="GO:0008784">
    <property type="term" value="F:alanine racemase activity"/>
    <property type="evidence" value="ECO:0007669"/>
    <property type="project" value="UniProtKB-UniRule"/>
</dbReference>
<dbReference type="Proteomes" id="UP000001947">
    <property type="component" value="Chromosome"/>
</dbReference>
<keyword evidence="10" id="KW-1185">Reference proteome</keyword>
<dbReference type="GO" id="GO:0030632">
    <property type="term" value="P:D-alanine biosynthetic process"/>
    <property type="evidence" value="ECO:0007669"/>
    <property type="project" value="UniProtKB-UniRule"/>
</dbReference>
<evidence type="ECO:0000256" key="4">
    <source>
        <dbReference type="HAMAP-Rule" id="MF_01201"/>
    </source>
</evidence>
<dbReference type="CDD" id="cd00430">
    <property type="entry name" value="PLPDE_III_AR"/>
    <property type="match status" value="1"/>
</dbReference>
<feature type="binding site" evidence="4 6">
    <location>
        <position position="173"/>
    </location>
    <ligand>
        <name>substrate</name>
    </ligand>
</feature>
<dbReference type="GO" id="GO:0030170">
    <property type="term" value="F:pyridoxal phosphate binding"/>
    <property type="evidence" value="ECO:0007669"/>
    <property type="project" value="UniProtKB-UniRule"/>
</dbReference>
<dbReference type="InterPro" id="IPR000821">
    <property type="entry name" value="Ala_racemase"/>
</dbReference>
<dbReference type="NCBIfam" id="TIGR00492">
    <property type="entry name" value="alr"/>
    <property type="match status" value="1"/>
</dbReference>
<dbReference type="InterPro" id="IPR001608">
    <property type="entry name" value="Ala_racemase_N"/>
</dbReference>
<feature type="active site" description="Proton acceptor; specific for D-alanine" evidence="4">
    <location>
        <position position="76"/>
    </location>
</feature>
<name>Q21MA3_SACD2</name>
<sequence>MTVCLLLFALKRRWRWFGFRLYANALVLFLITPVDIAAPMTAFSGKLTINLDAIAANWRLIQSRLAAGARAGAVVKADAYGLGVQEVAPALYRAGCRDFFVANLAEALLVRSLLAGDAQVIVLSGCAPREESEFVRNGIVPVITSATMAERWLGVKGASKCGAVLKVNSGMGRLGLEPNEFESLLMHPNFANAGFFMLMSHLACADQFDHPLNAAQLQRFERMRQAFLKKVPAATASLANSSGIFISPSFHYDVARPGVALYGGNPLQRRQNPMRKVVDLRLPVLQVRHLASGEAVGYGASFITQRPSVLLTLAGGYADGLFRSAAAGGVVYLGEKPLPIVGRVSMDSIVVDATDVPQAAMPAEGNMLELLGDNVGVDDLAAAAGTIGYEILTSLGGRYRREYIGGAND</sequence>
<dbReference type="Pfam" id="PF01168">
    <property type="entry name" value="Ala_racemase_N"/>
    <property type="match status" value="1"/>
</dbReference>